<evidence type="ECO:0000313" key="13">
    <source>
        <dbReference type="Proteomes" id="UP000229713"/>
    </source>
</evidence>
<keyword evidence="7 10" id="KW-1133">Transmembrane helix</keyword>
<dbReference type="EMBL" id="NKYI01000010">
    <property type="protein sequence ID" value="PIK93455.1"/>
    <property type="molecule type" value="Genomic_DNA"/>
</dbReference>
<evidence type="ECO:0000256" key="5">
    <source>
        <dbReference type="ARBA" id="ARBA00022519"/>
    </source>
</evidence>
<dbReference type="PROSITE" id="PS00409">
    <property type="entry name" value="PROKAR_NTER_METHYL"/>
    <property type="match status" value="1"/>
</dbReference>
<evidence type="ECO:0000256" key="8">
    <source>
        <dbReference type="ARBA" id="ARBA00023136"/>
    </source>
</evidence>
<organism evidence="11 13">
    <name type="scientific">Raoultella ornithinolytica</name>
    <name type="common">Klebsiella ornithinolytica</name>
    <dbReference type="NCBI Taxonomy" id="54291"/>
    <lineage>
        <taxon>Bacteria</taxon>
        <taxon>Pseudomonadati</taxon>
        <taxon>Pseudomonadota</taxon>
        <taxon>Gammaproteobacteria</taxon>
        <taxon>Enterobacterales</taxon>
        <taxon>Enterobacteriaceae</taxon>
        <taxon>Klebsiella/Raoultella group</taxon>
        <taxon>Raoultella</taxon>
    </lineage>
</organism>
<keyword evidence="4" id="KW-0488">Methylation</keyword>
<dbReference type="Pfam" id="PF07963">
    <property type="entry name" value="N_methyl"/>
    <property type="match status" value="1"/>
</dbReference>
<sequence length="172" mass="19180">MRQRGFTLLEMMLILLLMGVSAGMVMLAFPTSREDDAAQTLARFQTQLRFIRERGLQTGQFFGISIHPDRWQFMLLQPRDDAEANPGTEESWYGYRWLPLPPGRVATTGEVASGKLTLSFPHDAQWTPGEQPDVLLFPGGEVTPFQLQIGSAEGIAVDARGTIRSARQDDGR</sequence>
<gene>
    <name evidence="11" type="primary">gspH</name>
    <name evidence="11" type="ORF">CFY86_04015</name>
    <name evidence="12" type="ORF">N2J37_23215</name>
</gene>
<dbReference type="SUPFAM" id="SSF54523">
    <property type="entry name" value="Pili subunits"/>
    <property type="match status" value="1"/>
</dbReference>
<dbReference type="PRINTS" id="PR00885">
    <property type="entry name" value="BCTERIALGSPH"/>
</dbReference>
<evidence type="ECO:0000256" key="6">
    <source>
        <dbReference type="ARBA" id="ARBA00022692"/>
    </source>
</evidence>
<evidence type="ECO:0000313" key="11">
    <source>
        <dbReference type="EMBL" id="PIK93455.1"/>
    </source>
</evidence>
<dbReference type="GO" id="GO:0015627">
    <property type="term" value="C:type II protein secretion system complex"/>
    <property type="evidence" value="ECO:0007669"/>
    <property type="project" value="InterPro"/>
</dbReference>
<evidence type="ECO:0000256" key="2">
    <source>
        <dbReference type="ARBA" id="ARBA00021549"/>
    </source>
</evidence>
<evidence type="ECO:0000256" key="7">
    <source>
        <dbReference type="ARBA" id="ARBA00022989"/>
    </source>
</evidence>
<dbReference type="GO" id="GO:0015628">
    <property type="term" value="P:protein secretion by the type II secretion system"/>
    <property type="evidence" value="ECO:0007669"/>
    <property type="project" value="InterPro"/>
</dbReference>
<keyword evidence="8 10" id="KW-0472">Membrane</keyword>
<dbReference type="GO" id="GO:0005886">
    <property type="term" value="C:plasma membrane"/>
    <property type="evidence" value="ECO:0007669"/>
    <property type="project" value="UniProtKB-SubCell"/>
</dbReference>
<dbReference type="EMBL" id="CP104450">
    <property type="protein sequence ID" value="UXE37396.1"/>
    <property type="molecule type" value="Genomic_DNA"/>
</dbReference>
<name>A0A225U2N3_RAOOR</name>
<dbReference type="Proteomes" id="UP001064206">
    <property type="component" value="Chromosome"/>
</dbReference>
<dbReference type="Proteomes" id="UP000229713">
    <property type="component" value="Unassembled WGS sequence"/>
</dbReference>
<evidence type="ECO:0000256" key="10">
    <source>
        <dbReference type="SAM" id="Phobius"/>
    </source>
</evidence>
<dbReference type="InterPro" id="IPR049875">
    <property type="entry name" value="TypeII_GspH"/>
</dbReference>
<evidence type="ECO:0000256" key="4">
    <source>
        <dbReference type="ARBA" id="ARBA00022481"/>
    </source>
</evidence>
<accession>A0A225U2N3</accession>
<reference evidence="11 13" key="1">
    <citation type="submission" date="2017-07" db="EMBL/GenBank/DDBJ databases">
        <title>Raoultella ornithinolytica strain HH3 draft genome.</title>
        <authorList>
            <person name="Duceppe M.-O."/>
            <person name="Huang H."/>
            <person name="Phipps-Todd B."/>
        </authorList>
    </citation>
    <scope>NUCLEOTIDE SEQUENCE [LARGE SCALE GENOMIC DNA]</scope>
    <source>
        <strain evidence="11 13">HH3</strain>
    </source>
</reference>
<keyword evidence="6 10" id="KW-0812">Transmembrane</keyword>
<reference evidence="12" key="2">
    <citation type="submission" date="2022-09" db="EMBL/GenBank/DDBJ databases">
        <title>Multidrug resistance Raoultella ornithinolytica Strain MQB_Silv_108.</title>
        <authorList>
            <person name="Quintela-Baluja M."/>
        </authorList>
    </citation>
    <scope>NUCLEOTIDE SEQUENCE</scope>
    <source>
        <strain evidence="12">MQB_Silv_108</strain>
    </source>
</reference>
<dbReference type="Gene3D" id="3.55.40.10">
    <property type="entry name" value="minor pseudopilin epsh domain"/>
    <property type="match status" value="1"/>
</dbReference>
<proteinExistence type="predicted"/>
<dbReference type="PaxDb" id="1286170-RORB6_14400"/>
<evidence type="ECO:0000256" key="1">
    <source>
        <dbReference type="ARBA" id="ARBA00004377"/>
    </source>
</evidence>
<dbReference type="InterPro" id="IPR012902">
    <property type="entry name" value="N_methyl_site"/>
</dbReference>
<dbReference type="InterPro" id="IPR002416">
    <property type="entry name" value="T2SS_protein-GspH"/>
</dbReference>
<dbReference type="RefSeq" id="WP_015585120.1">
    <property type="nucleotide sequence ID" value="NZ_ABDFAB020000016.1"/>
</dbReference>
<evidence type="ECO:0000313" key="12">
    <source>
        <dbReference type="EMBL" id="UXE37396.1"/>
    </source>
</evidence>
<dbReference type="AlphaFoldDB" id="A0A225U2N3"/>
<feature type="transmembrane region" description="Helical" evidence="10">
    <location>
        <begin position="12"/>
        <end position="29"/>
    </location>
</feature>
<dbReference type="InterPro" id="IPR045584">
    <property type="entry name" value="Pilin-like"/>
</dbReference>
<keyword evidence="3" id="KW-1003">Cell membrane</keyword>
<evidence type="ECO:0000256" key="3">
    <source>
        <dbReference type="ARBA" id="ARBA00022475"/>
    </source>
</evidence>
<keyword evidence="5" id="KW-0997">Cell inner membrane</keyword>
<comment type="subcellular location">
    <subcellularLocation>
        <location evidence="1">Cell inner membrane</location>
        <topology evidence="1">Single-pass membrane protein</topology>
    </subcellularLocation>
</comment>
<protein>
    <recommendedName>
        <fullName evidence="2">Type II secretion system protein H</fullName>
    </recommendedName>
    <alternativeName>
        <fullName evidence="9">General secretion pathway protein H</fullName>
    </alternativeName>
</protein>
<dbReference type="NCBIfam" id="TIGR01708">
    <property type="entry name" value="typeII_sec_gspH"/>
    <property type="match status" value="1"/>
</dbReference>
<evidence type="ECO:0000256" key="9">
    <source>
        <dbReference type="ARBA" id="ARBA00030775"/>
    </source>
</evidence>